<feature type="compositionally biased region" description="Basic and acidic residues" evidence="1">
    <location>
        <begin position="163"/>
        <end position="178"/>
    </location>
</feature>
<comment type="caution">
    <text evidence="2">The sequence shown here is derived from an EMBL/GenBank/DDBJ whole genome shotgun (WGS) entry which is preliminary data.</text>
</comment>
<feature type="compositionally biased region" description="Basic residues" evidence="1">
    <location>
        <begin position="465"/>
        <end position="474"/>
    </location>
</feature>
<feature type="compositionally biased region" description="Acidic residues" evidence="1">
    <location>
        <begin position="930"/>
        <end position="945"/>
    </location>
</feature>
<feature type="compositionally biased region" description="Polar residues" evidence="1">
    <location>
        <begin position="552"/>
        <end position="562"/>
    </location>
</feature>
<feature type="region of interest" description="Disordered" evidence="1">
    <location>
        <begin position="782"/>
        <end position="1577"/>
    </location>
</feature>
<feature type="compositionally biased region" description="Low complexity" evidence="1">
    <location>
        <begin position="606"/>
        <end position="627"/>
    </location>
</feature>
<feature type="region of interest" description="Disordered" evidence="1">
    <location>
        <begin position="1"/>
        <end position="90"/>
    </location>
</feature>
<evidence type="ECO:0000313" key="2">
    <source>
        <dbReference type="EMBL" id="PHJ19439.1"/>
    </source>
</evidence>
<gene>
    <name evidence="2" type="ORF">CSUI_006722</name>
</gene>
<feature type="compositionally biased region" description="Basic residues" evidence="1">
    <location>
        <begin position="527"/>
        <end position="536"/>
    </location>
</feature>
<protein>
    <submittedName>
        <fullName evidence="2">Uncharacterized protein</fullName>
    </submittedName>
</protein>
<feature type="compositionally biased region" description="Polar residues" evidence="1">
    <location>
        <begin position="1178"/>
        <end position="1201"/>
    </location>
</feature>
<feature type="compositionally biased region" description="Basic and acidic residues" evidence="1">
    <location>
        <begin position="1507"/>
        <end position="1516"/>
    </location>
</feature>
<dbReference type="Proteomes" id="UP000221165">
    <property type="component" value="Unassembled WGS sequence"/>
</dbReference>
<accession>A0A2C6KQS0</accession>
<evidence type="ECO:0000256" key="1">
    <source>
        <dbReference type="SAM" id="MobiDB-lite"/>
    </source>
</evidence>
<feature type="compositionally biased region" description="Basic and acidic residues" evidence="1">
    <location>
        <begin position="973"/>
        <end position="985"/>
    </location>
</feature>
<keyword evidence="3" id="KW-1185">Reference proteome</keyword>
<feature type="compositionally biased region" description="Basic and acidic residues" evidence="1">
    <location>
        <begin position="1396"/>
        <end position="1409"/>
    </location>
</feature>
<proteinExistence type="predicted"/>
<feature type="compositionally biased region" description="Basic and acidic residues" evidence="1">
    <location>
        <begin position="1263"/>
        <end position="1278"/>
    </location>
</feature>
<feature type="compositionally biased region" description="Low complexity" evidence="1">
    <location>
        <begin position="41"/>
        <end position="68"/>
    </location>
</feature>
<feature type="compositionally biased region" description="Basic and acidic residues" evidence="1">
    <location>
        <begin position="1080"/>
        <end position="1095"/>
    </location>
</feature>
<feature type="compositionally biased region" description="Polar residues" evidence="1">
    <location>
        <begin position="1059"/>
        <end position="1069"/>
    </location>
</feature>
<feature type="compositionally biased region" description="Basic and acidic residues" evidence="1">
    <location>
        <begin position="1031"/>
        <end position="1040"/>
    </location>
</feature>
<feature type="compositionally biased region" description="Basic and acidic residues" evidence="1">
    <location>
        <begin position="1352"/>
        <end position="1365"/>
    </location>
</feature>
<feature type="compositionally biased region" description="Acidic residues" evidence="1">
    <location>
        <begin position="1208"/>
        <end position="1220"/>
    </location>
</feature>
<dbReference type="EMBL" id="MIGC01003436">
    <property type="protein sequence ID" value="PHJ19439.1"/>
    <property type="molecule type" value="Genomic_DNA"/>
</dbReference>
<feature type="compositionally biased region" description="Low complexity" evidence="1">
    <location>
        <begin position="563"/>
        <end position="595"/>
    </location>
</feature>
<feature type="compositionally biased region" description="Low complexity" evidence="1">
    <location>
        <begin position="1161"/>
        <end position="1175"/>
    </location>
</feature>
<feature type="compositionally biased region" description="Basic and acidic residues" evidence="1">
    <location>
        <begin position="141"/>
        <end position="155"/>
    </location>
</feature>
<feature type="compositionally biased region" description="Low complexity" evidence="1">
    <location>
        <begin position="1109"/>
        <end position="1122"/>
    </location>
</feature>
<feature type="region of interest" description="Disordered" evidence="1">
    <location>
        <begin position="212"/>
        <end position="234"/>
    </location>
</feature>
<feature type="compositionally biased region" description="Basic and acidic residues" evidence="1">
    <location>
        <begin position="1423"/>
        <end position="1437"/>
    </location>
</feature>
<feature type="region of interest" description="Disordered" evidence="1">
    <location>
        <begin position="128"/>
        <end position="200"/>
    </location>
</feature>
<feature type="region of interest" description="Disordered" evidence="1">
    <location>
        <begin position="311"/>
        <end position="631"/>
    </location>
</feature>
<feature type="region of interest" description="Disordered" evidence="1">
    <location>
        <begin position="675"/>
        <end position="712"/>
    </location>
</feature>
<feature type="compositionally biased region" description="Basic and acidic residues" evidence="1">
    <location>
        <begin position="475"/>
        <end position="485"/>
    </location>
</feature>
<name>A0A2C6KQS0_9APIC</name>
<reference evidence="2 3" key="1">
    <citation type="journal article" date="2017" name="Int. J. Parasitol.">
        <title>The genome of the protozoan parasite Cystoisospora suis and a reverse vaccinology approach to identify vaccine candidates.</title>
        <authorList>
            <person name="Palmieri N."/>
            <person name="Shrestha A."/>
            <person name="Ruttkowski B."/>
            <person name="Beck T."/>
            <person name="Vogl C."/>
            <person name="Tomley F."/>
            <person name="Blake D.P."/>
            <person name="Joachim A."/>
        </authorList>
    </citation>
    <scope>NUCLEOTIDE SEQUENCE [LARGE SCALE GENOMIC DNA]</scope>
    <source>
        <strain evidence="2 3">Wien I</strain>
    </source>
</reference>
<feature type="compositionally biased region" description="Basic and acidic residues" evidence="1">
    <location>
        <begin position="894"/>
        <end position="904"/>
    </location>
</feature>
<feature type="compositionally biased region" description="Low complexity" evidence="1">
    <location>
        <begin position="681"/>
        <end position="712"/>
    </location>
</feature>
<organism evidence="2 3">
    <name type="scientific">Cystoisospora suis</name>
    <dbReference type="NCBI Taxonomy" id="483139"/>
    <lineage>
        <taxon>Eukaryota</taxon>
        <taxon>Sar</taxon>
        <taxon>Alveolata</taxon>
        <taxon>Apicomplexa</taxon>
        <taxon>Conoidasida</taxon>
        <taxon>Coccidia</taxon>
        <taxon>Eucoccidiorida</taxon>
        <taxon>Eimeriorina</taxon>
        <taxon>Sarcocystidae</taxon>
        <taxon>Cystoisospora</taxon>
    </lineage>
</organism>
<dbReference type="RefSeq" id="XP_067921139.1">
    <property type="nucleotide sequence ID" value="XM_068066875.1"/>
</dbReference>
<feature type="compositionally biased region" description="Low complexity" evidence="1">
    <location>
        <begin position="394"/>
        <end position="450"/>
    </location>
</feature>
<feature type="compositionally biased region" description="Basic and acidic residues" evidence="1">
    <location>
        <begin position="517"/>
        <end position="526"/>
    </location>
</feature>
<feature type="compositionally biased region" description="Acidic residues" evidence="1">
    <location>
        <begin position="798"/>
        <end position="809"/>
    </location>
</feature>
<feature type="compositionally biased region" description="Low complexity" evidence="1">
    <location>
        <begin position="326"/>
        <end position="336"/>
    </location>
</feature>
<feature type="compositionally biased region" description="Basic and acidic residues" evidence="1">
    <location>
        <begin position="823"/>
        <end position="841"/>
    </location>
</feature>
<feature type="compositionally biased region" description="Basic and acidic residues" evidence="1">
    <location>
        <begin position="946"/>
        <end position="958"/>
    </location>
</feature>
<feature type="compositionally biased region" description="Basic and acidic residues" evidence="1">
    <location>
        <begin position="1221"/>
        <end position="1234"/>
    </location>
</feature>
<dbReference type="GeneID" id="94430086"/>
<feature type="compositionally biased region" description="Basic and acidic residues" evidence="1">
    <location>
        <begin position="342"/>
        <end position="358"/>
    </location>
</feature>
<feature type="compositionally biased region" description="Low complexity" evidence="1">
    <location>
        <begin position="1041"/>
        <end position="1058"/>
    </location>
</feature>
<feature type="compositionally biased region" description="Basic and acidic residues" evidence="1">
    <location>
        <begin position="77"/>
        <end position="90"/>
    </location>
</feature>
<sequence length="1935" mass="213987">MRDYKGAVSLPLSPCGSRGGGGEEERTHPYHSSHRKQSTASSRCSLSSSPSLLLLSSSSPHPLPVSSSFTSAGYRHPSLDSHSLREDTLSSDRKMATSLMSLLDDGGVASPAQLFPGMKAVKPSLKEASRVMNRQSRLSRSSKDSPSHVDADVRRHSSPIPRRLSEEEKRGDLPRDISHSPSTCSSLDKRNSSVSSSYSTDGLHVSMWTRKTSHGLSSSHPCVVSEEDEEDGDKREIEKCMRREEETEVLIRQSDQFSAMDIFEEHGEDKDNHVWATTRHFAGVCTPQDHNSRSRSRWSLASSEVTIRLRKEKVREEGRNDRDLSISHSRMSSSQSEVFSGVKEREKERENKPEEPHLSDLSSSFLSSRSDQQSLRRKVHGGEKSSWMTRALLRKSPSVSRSSSFSLFSSSSSSRLSGNDRTSSSSLSSRQAASSQIATSNTASWSSSFSWRDEELGSLGEEKRGTKKEKRRRGRTEEESYHERSSSPSSPSSIPKHMTGAGSDDVNAKVDISLSHGEMKNRERNMLTKKKNKKKLATNSLSREILLDSSGDFDTSACSHVESSLSSSSSSSPPHRRCSSCSSVSSSSSCVSLSHQPEISRFPGKSSASLSLSSLSHPRHSSSCSSPSKEDSSVSLCLQKSIIYPSSSSSSSSRSNTSHVASFSSLSLRHRPLVSSHTCPSASTVPPSSSLSSSSPRRISSSSSFSSSSSSRLTSSSYAVSIVSSDPEHLHTRDESSRASSKASLLQSSSSSCSLSSASLSLPPPLVFSSALAHASSLPLDHSSLAGLDDQPQHRDEEAEENEEEEEEGLGLVLPPSPATLRAQEEEQRRRRKSSLHEKKSLSLSTSHQRKSKDEEEEVVEGEKTSNRRRTGSSLQGGRRFSLLSSVGRKSQKGGKERMMKGEDLEPSSSALPQRISLSEEPRVNRNPFEEEEEEEEERDEEEEDRKDGGGNQVEDHKKGLKKMRNKGGGGGLDHHEKKEKKERQSSSAGFSSATTFPQESGEEEGARRRTASRRLRSLVSLGRGGGGGEKSQRRGKSDESSQVSSPSASSSSPVVPSTKASGGVTSMPSVVVHPPGTSRGEEEGERSREEQKKDEEEEKPSRGRKKSFLSLGSSSSRNSFSATGSRGLSFKGRKDKKEVKEKGKGEDDDDDNFFFLAGNSLTNFSSSERFSSISGGLKQNSSMNTGKMSSQSSRPKQVVSSLRGDSLEEEEAREEEEGEERTSVEEREKDKKVIRPVLKPSQGPKSSSLREAHKGGGGGVHTPDEGDHEGDSPDGLRRKSLSSRSTGQGGEREGRSRSIAFLDETLPTATTDPETSPYEGDNQGDISSSSSSPSPKRKERDRDEQEEQEEDKGRGKGGDVDRRRSTVRWVFDLQKPDEGSLTSLSKQKNHPVASRSDREGYAHDKNTEKGIYFSSSSSPPLHLKDETLPDQHDETGHLLLPRHLGDLKKPSSGAFSSSTPAGHLSDRDRLFSSSSSARRKSTTTPMTIRAEESQEEEEDFHPPGPPRKEEKEGTRLRMKSRQKIPLPSSSSSACTTSIVGREDERRNAPSKIGTRILPKRTSPSSPHDQSRSCESPLLDEIPSSPSYMVIHEAKNLQELLELPPAEYFNLKIEVERQRSILPRRWSVETLLVYQNLLLFCSSLKPLCVRVLIPLSSIQSVVGLDENLTEKGRRKAEKRGWRVKLLYTQDVDTSSRFHLGGGSRPSSGKKSTSVLLKTQDVIFRFKVQKDMDAWIQRLTLLSSKWRLRPSVPDFVYRPPCEDQLAEVSRDVRAGALNVLCYRISYIFYTNLRTAFRLLLFRGRLHSLEKSTENTIEETKREASIVVRASRQREAIQCLSLYLQKKIYGYFYDLYYQSKRLELYTEQKRNLKTTVMLLEQQEESVASHIVDWRRKCLTNVLTSVKSDWSPQLSIGFEPTPSSSNNSKTSNTNRRIY</sequence>
<dbReference type="OrthoDB" id="346695at2759"/>
<feature type="compositionally biased region" description="Polar residues" evidence="1">
    <location>
        <begin position="179"/>
        <end position="200"/>
    </location>
</feature>
<feature type="compositionally biased region" description="Basic and acidic residues" evidence="1">
    <location>
        <begin position="1136"/>
        <end position="1146"/>
    </location>
</feature>
<feature type="compositionally biased region" description="Low complexity" evidence="1">
    <location>
        <begin position="986"/>
        <end position="997"/>
    </location>
</feature>
<feature type="compositionally biased region" description="Basic and acidic residues" evidence="1">
    <location>
        <begin position="451"/>
        <end position="464"/>
    </location>
</feature>
<feature type="non-terminal residue" evidence="2">
    <location>
        <position position="1935"/>
    </location>
</feature>
<evidence type="ECO:0000313" key="3">
    <source>
        <dbReference type="Proteomes" id="UP000221165"/>
    </source>
</evidence>
<feature type="compositionally biased region" description="Basic and acidic residues" evidence="1">
    <location>
        <begin position="311"/>
        <end position="325"/>
    </location>
</feature>
<feature type="compositionally biased region" description="Low complexity" evidence="1">
    <location>
        <begin position="359"/>
        <end position="373"/>
    </location>
</feature>
<dbReference type="VEuPathDB" id="ToxoDB:CSUI_006722"/>